<accession>A0A1D8KIJ9</accession>
<evidence type="ECO:0000259" key="1">
    <source>
        <dbReference type="Pfam" id="PF00462"/>
    </source>
</evidence>
<dbReference type="SUPFAM" id="SSF52833">
    <property type="entry name" value="Thioredoxin-like"/>
    <property type="match status" value="1"/>
</dbReference>
<evidence type="ECO:0000313" key="3">
    <source>
        <dbReference type="Proteomes" id="UP000241265"/>
    </source>
</evidence>
<organism evidence="2 3">
    <name type="scientific">Synechococcus phage S-CAM1</name>
    <dbReference type="NCBI Taxonomy" id="754037"/>
    <lineage>
        <taxon>Viruses</taxon>
        <taxon>Duplodnaviria</taxon>
        <taxon>Heunggongvirae</taxon>
        <taxon>Uroviricota</taxon>
        <taxon>Caudoviricetes</taxon>
        <taxon>Pantevenvirales</taxon>
        <taxon>Kyanoviridae</taxon>
        <taxon>Anaposvirus</taxon>
        <taxon>Anaposvirus socalone</taxon>
    </lineage>
</organism>
<protein>
    <submittedName>
        <fullName evidence="2">Glutaredoxin</fullName>
    </submittedName>
</protein>
<name>A0A1D8KIJ9_9CAUD</name>
<dbReference type="InterPro" id="IPR036249">
    <property type="entry name" value="Thioredoxin-like_sf"/>
</dbReference>
<dbReference type="Gene3D" id="3.40.30.10">
    <property type="entry name" value="Glutaredoxin"/>
    <property type="match status" value="1"/>
</dbReference>
<dbReference type="Pfam" id="PF00462">
    <property type="entry name" value="Glutaredoxin"/>
    <property type="match status" value="1"/>
</dbReference>
<dbReference type="EMBL" id="KU686196">
    <property type="protein sequence ID" value="AOV58486.1"/>
    <property type="molecule type" value="Genomic_DNA"/>
</dbReference>
<dbReference type="PROSITE" id="PS51354">
    <property type="entry name" value="GLUTAREDOXIN_2"/>
    <property type="match status" value="1"/>
</dbReference>
<evidence type="ECO:0000313" key="2">
    <source>
        <dbReference type="EMBL" id="AOV58486.1"/>
    </source>
</evidence>
<proteinExistence type="predicted"/>
<feature type="domain" description="Glutaredoxin" evidence="1">
    <location>
        <begin position="3"/>
        <end position="62"/>
    </location>
</feature>
<dbReference type="InterPro" id="IPR002109">
    <property type="entry name" value="Glutaredoxin"/>
</dbReference>
<reference evidence="2 3" key="1">
    <citation type="journal article" date="2016" name="Virology">
        <title>The genomic content and context of auxiliary metabolic genes in marine cyanomyoviruses.</title>
        <authorList>
            <person name="Crummett L.T."/>
            <person name="Puxty R.J."/>
            <person name="Weihe C."/>
            <person name="Marston M.F."/>
            <person name="Martiny J.B."/>
        </authorList>
    </citation>
    <scope>NUCLEOTIDE SEQUENCE [LARGE SCALE GENOMIC DNA]</scope>
    <source>
        <strain evidence="2">0910CC29</strain>
    </source>
</reference>
<gene>
    <name evidence="2" type="ORF">C290910_234</name>
</gene>
<dbReference type="Proteomes" id="UP000241265">
    <property type="component" value="Genome"/>
</dbReference>
<sequence>MKIQIFTIPGCSYCDKVKVLMKRANLEYNSYVVGQDISRETMVTKYPLAKGYPYVIIDGESIGGLHQTAKFLIDKGLVSSKRK</sequence>